<dbReference type="GO" id="GO:0030134">
    <property type="term" value="C:COPII-coated ER to Golgi transport vesicle"/>
    <property type="evidence" value="ECO:0007669"/>
    <property type="project" value="TreeGrafter"/>
</dbReference>
<dbReference type="GO" id="GO:0033116">
    <property type="term" value="C:endoplasmic reticulum-Golgi intermediate compartment membrane"/>
    <property type="evidence" value="ECO:0007669"/>
    <property type="project" value="UniProtKB-SubCell"/>
</dbReference>
<dbReference type="InterPro" id="IPR012936">
    <property type="entry name" value="Erv_C"/>
</dbReference>
<dbReference type="InterPro" id="IPR045888">
    <property type="entry name" value="Erv"/>
</dbReference>
<dbReference type="OMA" id="QRHEGCR"/>
<proteinExistence type="inferred from homology"/>
<comment type="caution">
    <text evidence="9">The sequence shown here is derived from an EMBL/GenBank/DDBJ whole genome shotgun (WGS) entry which is preliminary data.</text>
</comment>
<evidence type="ECO:0000256" key="4">
    <source>
        <dbReference type="ARBA" id="ARBA00022989"/>
    </source>
</evidence>
<accession>M3JTY9</accession>
<evidence type="ECO:0000259" key="8">
    <source>
        <dbReference type="Pfam" id="PF13850"/>
    </source>
</evidence>
<feature type="non-terminal residue" evidence="9">
    <location>
        <position position="393"/>
    </location>
</feature>
<dbReference type="GO" id="GO:0006890">
    <property type="term" value="P:retrograde vesicle-mediated transport, Golgi to endoplasmic reticulum"/>
    <property type="evidence" value="ECO:0007669"/>
    <property type="project" value="TreeGrafter"/>
</dbReference>
<keyword evidence="6" id="KW-0256">Endoplasmic reticulum</keyword>
<evidence type="ECO:0000259" key="7">
    <source>
        <dbReference type="Pfam" id="PF07970"/>
    </source>
</evidence>
<dbReference type="AlphaFoldDB" id="M3JTY9"/>
<dbReference type="Pfam" id="PF07970">
    <property type="entry name" value="COPIIcoated_ERV"/>
    <property type="match status" value="1"/>
</dbReference>
<dbReference type="PANTHER" id="PTHR10984">
    <property type="entry name" value="ENDOPLASMIC RETICULUM-GOLGI INTERMEDIATE COMPARTMENT PROTEIN"/>
    <property type="match status" value="1"/>
</dbReference>
<dbReference type="PANTHER" id="PTHR10984:SF25">
    <property type="entry name" value="ENDOPLASMIC RETICULUM-GOLGI INTERMEDIATE COMPARTMENT PROTEIN 3"/>
    <property type="match status" value="1"/>
</dbReference>
<keyword evidence="10" id="KW-1185">Reference proteome</keyword>
<dbReference type="GO" id="GO:0006888">
    <property type="term" value="P:endoplasmic reticulum to Golgi vesicle-mediated transport"/>
    <property type="evidence" value="ECO:0007669"/>
    <property type="project" value="UniProtKB-UniRule"/>
</dbReference>
<name>M3JTY9_CANMX</name>
<comment type="function">
    <text evidence="6">Plays a role in transport between endoplasmic reticulum and Golgi.</text>
</comment>
<reference evidence="9 10" key="1">
    <citation type="submission" date="2013-02" db="EMBL/GenBank/DDBJ databases">
        <title>Genome sequence of Candida maltosa Xu316, a potential industrial strain for xylitol and ethanol production.</title>
        <authorList>
            <person name="Yu J."/>
            <person name="Wang Q."/>
            <person name="Geng X."/>
            <person name="Bao W."/>
            <person name="He P."/>
            <person name="Cai J."/>
        </authorList>
    </citation>
    <scope>NUCLEOTIDE SEQUENCE [LARGE SCALE GENOMIC DNA]</scope>
    <source>
        <strain evidence="10">Xu316</strain>
    </source>
</reference>
<feature type="domain" description="Endoplasmic reticulum vesicle transporter N-terminal" evidence="8">
    <location>
        <begin position="8"/>
        <end position="97"/>
    </location>
</feature>
<evidence type="ECO:0000256" key="3">
    <source>
        <dbReference type="ARBA" id="ARBA00022692"/>
    </source>
</evidence>
<dbReference type="GO" id="GO:0000139">
    <property type="term" value="C:Golgi membrane"/>
    <property type="evidence" value="ECO:0007669"/>
    <property type="project" value="UniProtKB-SubCell"/>
</dbReference>
<evidence type="ECO:0000313" key="9">
    <source>
        <dbReference type="EMBL" id="EMG46335.1"/>
    </source>
</evidence>
<dbReference type="eggNOG" id="KOG2667">
    <property type="taxonomic scope" value="Eukaryota"/>
</dbReference>
<evidence type="ECO:0000256" key="2">
    <source>
        <dbReference type="ARBA" id="ARBA00005648"/>
    </source>
</evidence>
<protein>
    <recommendedName>
        <fullName evidence="6">Endoplasmic reticulum-Golgi intermediate compartment protein</fullName>
    </recommendedName>
</protein>
<evidence type="ECO:0000256" key="1">
    <source>
        <dbReference type="ARBA" id="ARBA00004141"/>
    </source>
</evidence>
<keyword evidence="6" id="KW-0931">ER-Golgi transport</keyword>
<comment type="similarity">
    <text evidence="2 6">Belongs to the ERGIC family.</text>
</comment>
<dbReference type="Pfam" id="PF13850">
    <property type="entry name" value="ERGIC_N"/>
    <property type="match status" value="1"/>
</dbReference>
<keyword evidence="6" id="KW-0333">Golgi apparatus</keyword>
<feature type="transmembrane region" description="Helical" evidence="6">
    <location>
        <begin position="20"/>
        <end position="42"/>
    </location>
</feature>
<evidence type="ECO:0000313" key="10">
    <source>
        <dbReference type="Proteomes" id="UP000011777"/>
    </source>
</evidence>
<comment type="subcellular location">
    <subcellularLocation>
        <location evidence="6">Endoplasmic reticulum membrane</location>
        <topology evidence="6">Multi-pass membrane protein</topology>
    </subcellularLocation>
    <subcellularLocation>
        <location evidence="6">Endoplasmic reticulum-Golgi intermediate compartment membrane</location>
        <topology evidence="6">Multi-pass membrane protein</topology>
    </subcellularLocation>
    <subcellularLocation>
        <location evidence="6">Golgi apparatus membrane</location>
        <topology evidence="6">Multi-pass membrane protein</topology>
    </subcellularLocation>
    <subcellularLocation>
        <location evidence="1">Membrane</location>
        <topology evidence="1">Multi-pass membrane protein</topology>
    </subcellularLocation>
</comment>
<gene>
    <name evidence="9" type="ORF">G210_3426</name>
</gene>
<dbReference type="HOGENOM" id="CLU_034705_1_0_1"/>
<dbReference type="GO" id="GO:0005789">
    <property type="term" value="C:endoplasmic reticulum membrane"/>
    <property type="evidence" value="ECO:0007669"/>
    <property type="project" value="UniProtKB-SubCell"/>
</dbReference>
<dbReference type="STRING" id="1245528.M3JTY9"/>
<keyword evidence="5 6" id="KW-0472">Membrane</keyword>
<keyword evidence="6" id="KW-0813">Transport</keyword>
<feature type="domain" description="Endoplasmic reticulum vesicle transporter C-terminal" evidence="7">
    <location>
        <begin position="155"/>
        <end position="393"/>
    </location>
</feature>
<sequence length="393" mass="44430">MSSRPKLLSLDAFAKTVEDARIKTTSGGIITLICILITLILIRNEYLDYTTIITRPELVVDRDINKQLDINLDISFINLPCDMISVDLLDVTGDQQLNIIDSGLKKIRLLKNKQSDVIINEVDDDEPAIDRDVPLTELAKGLPEGSDANAYCGSCYGALPQDKKQHCCNDCNTVRRAYAEKLWSFYDGENIEQCEKEGYVARLRERINNNEGCRIKGTTKVNRVSGTMDFAPGASFNREGRHFHDLSLYGKYKDKFNFDHIINHLSFGEVPNDGQANEMFDSIHPLDDHQFMLHKKEHLVSYYLKVVATRYESLDYTKRIDTNQFSVITHDRPLAGGKDDDHQHTLHARGGIPGVNFNFDISPLKIINRQQYAKTWSGFVLGVISSIAGVLMV</sequence>
<organism evidence="9 10">
    <name type="scientific">Candida maltosa (strain Xu316)</name>
    <name type="common">Yeast</name>
    <dbReference type="NCBI Taxonomy" id="1245528"/>
    <lineage>
        <taxon>Eukaryota</taxon>
        <taxon>Fungi</taxon>
        <taxon>Dikarya</taxon>
        <taxon>Ascomycota</taxon>
        <taxon>Saccharomycotina</taxon>
        <taxon>Pichiomycetes</taxon>
        <taxon>Debaryomycetaceae</taxon>
        <taxon>Candida/Lodderomyces clade</taxon>
        <taxon>Candida</taxon>
    </lineage>
</organism>
<feature type="transmembrane region" description="Helical" evidence="6">
    <location>
        <begin position="375"/>
        <end position="392"/>
    </location>
</feature>
<keyword evidence="4 6" id="KW-1133">Transmembrane helix</keyword>
<keyword evidence="3 6" id="KW-0812">Transmembrane</keyword>
<evidence type="ECO:0000256" key="6">
    <source>
        <dbReference type="RuleBase" id="RU369013"/>
    </source>
</evidence>
<dbReference type="InterPro" id="IPR039542">
    <property type="entry name" value="Erv_N"/>
</dbReference>
<dbReference type="OrthoDB" id="270930at2759"/>
<evidence type="ECO:0000256" key="5">
    <source>
        <dbReference type="ARBA" id="ARBA00023136"/>
    </source>
</evidence>
<dbReference type="Proteomes" id="UP000011777">
    <property type="component" value="Unassembled WGS sequence"/>
</dbReference>
<dbReference type="EMBL" id="AOGT01002045">
    <property type="protein sequence ID" value="EMG46335.1"/>
    <property type="molecule type" value="Genomic_DNA"/>
</dbReference>